<evidence type="ECO:0000256" key="5">
    <source>
        <dbReference type="ARBA" id="ARBA00023163"/>
    </source>
</evidence>
<dbReference type="STRING" id="1009370.ALO_12261"/>
<dbReference type="GO" id="GO:0005829">
    <property type="term" value="C:cytosol"/>
    <property type="evidence" value="ECO:0007669"/>
    <property type="project" value="TreeGrafter"/>
</dbReference>
<evidence type="ECO:0000256" key="3">
    <source>
        <dbReference type="ARBA" id="ARBA00023015"/>
    </source>
</evidence>
<dbReference type="InterPro" id="IPR011006">
    <property type="entry name" value="CheY-like_superfamily"/>
</dbReference>
<keyword evidence="3" id="KW-0805">Transcription regulation</keyword>
<evidence type="ECO:0000259" key="9">
    <source>
        <dbReference type="PROSITE" id="PS51755"/>
    </source>
</evidence>
<comment type="caution">
    <text evidence="10">The sequence shown here is derived from an EMBL/GenBank/DDBJ whole genome shotgun (WGS) entry which is preliminary data.</text>
</comment>
<dbReference type="Gene3D" id="1.10.10.10">
    <property type="entry name" value="Winged helix-like DNA-binding domain superfamily/Winged helix DNA-binding domain"/>
    <property type="match status" value="1"/>
</dbReference>
<dbReference type="CDD" id="cd17574">
    <property type="entry name" value="REC_OmpR"/>
    <property type="match status" value="1"/>
</dbReference>
<dbReference type="SUPFAM" id="SSF52172">
    <property type="entry name" value="CheY-like"/>
    <property type="match status" value="1"/>
</dbReference>
<dbReference type="PROSITE" id="PS50110">
    <property type="entry name" value="RESPONSE_REGULATORY"/>
    <property type="match status" value="1"/>
</dbReference>
<keyword evidence="2" id="KW-0902">Two-component regulatory system</keyword>
<feature type="domain" description="OmpR/PhoB-type" evidence="9">
    <location>
        <begin position="127"/>
        <end position="226"/>
    </location>
</feature>
<dbReference type="Gene3D" id="3.40.50.2300">
    <property type="match status" value="1"/>
</dbReference>
<dbReference type="SMART" id="SM00448">
    <property type="entry name" value="REC"/>
    <property type="match status" value="1"/>
</dbReference>
<dbReference type="SMART" id="SM00862">
    <property type="entry name" value="Trans_reg_C"/>
    <property type="match status" value="1"/>
</dbReference>
<dbReference type="PANTHER" id="PTHR48111">
    <property type="entry name" value="REGULATOR OF RPOS"/>
    <property type="match status" value="1"/>
</dbReference>
<dbReference type="InterPro" id="IPR036388">
    <property type="entry name" value="WH-like_DNA-bd_sf"/>
</dbReference>
<organism evidence="10 11">
    <name type="scientific">Acetonema longum DSM 6540</name>
    <dbReference type="NCBI Taxonomy" id="1009370"/>
    <lineage>
        <taxon>Bacteria</taxon>
        <taxon>Bacillati</taxon>
        <taxon>Bacillota</taxon>
        <taxon>Negativicutes</taxon>
        <taxon>Acetonemataceae</taxon>
        <taxon>Acetonema</taxon>
    </lineage>
</organism>
<evidence type="ECO:0000256" key="4">
    <source>
        <dbReference type="ARBA" id="ARBA00023125"/>
    </source>
</evidence>
<dbReference type="InterPro" id="IPR039420">
    <property type="entry name" value="WalR-like"/>
</dbReference>
<keyword evidence="4 7" id="KW-0238">DNA-binding</keyword>
<dbReference type="PROSITE" id="PS51755">
    <property type="entry name" value="OMPR_PHOB"/>
    <property type="match status" value="1"/>
</dbReference>
<name>F7NK39_9FIRM</name>
<evidence type="ECO:0000256" key="6">
    <source>
        <dbReference type="PROSITE-ProRule" id="PRU00169"/>
    </source>
</evidence>
<feature type="modified residue" description="4-aspartylphosphate" evidence="6">
    <location>
        <position position="53"/>
    </location>
</feature>
<dbReference type="InterPro" id="IPR001867">
    <property type="entry name" value="OmpR/PhoB-type_DNA-bd"/>
</dbReference>
<dbReference type="FunFam" id="3.40.50.2300:FF:000001">
    <property type="entry name" value="DNA-binding response regulator PhoB"/>
    <property type="match status" value="1"/>
</dbReference>
<dbReference type="Pfam" id="PF00486">
    <property type="entry name" value="Trans_reg_C"/>
    <property type="match status" value="1"/>
</dbReference>
<keyword evidence="1 6" id="KW-0597">Phosphoprotein</keyword>
<evidence type="ECO:0000313" key="10">
    <source>
        <dbReference type="EMBL" id="EGO63480.1"/>
    </source>
</evidence>
<dbReference type="GO" id="GO:0006355">
    <property type="term" value="P:regulation of DNA-templated transcription"/>
    <property type="evidence" value="ECO:0007669"/>
    <property type="project" value="InterPro"/>
</dbReference>
<feature type="DNA-binding region" description="OmpR/PhoB-type" evidence="7">
    <location>
        <begin position="127"/>
        <end position="226"/>
    </location>
</feature>
<accession>F7NK39</accession>
<keyword evidence="5" id="KW-0804">Transcription</keyword>
<dbReference type="GO" id="GO:0032993">
    <property type="term" value="C:protein-DNA complex"/>
    <property type="evidence" value="ECO:0007669"/>
    <property type="project" value="TreeGrafter"/>
</dbReference>
<evidence type="ECO:0000256" key="7">
    <source>
        <dbReference type="PROSITE-ProRule" id="PRU01091"/>
    </source>
</evidence>
<dbReference type="eggNOG" id="COG0745">
    <property type="taxonomic scope" value="Bacteria"/>
</dbReference>
<evidence type="ECO:0000313" key="11">
    <source>
        <dbReference type="Proteomes" id="UP000003240"/>
    </source>
</evidence>
<dbReference type="GO" id="GO:0000156">
    <property type="term" value="F:phosphorelay response regulator activity"/>
    <property type="evidence" value="ECO:0007669"/>
    <property type="project" value="TreeGrafter"/>
</dbReference>
<dbReference type="InterPro" id="IPR016032">
    <property type="entry name" value="Sig_transdc_resp-reg_C-effctor"/>
</dbReference>
<feature type="domain" description="Response regulatory" evidence="8">
    <location>
        <begin position="4"/>
        <end position="117"/>
    </location>
</feature>
<keyword evidence="11" id="KW-1185">Reference proteome</keyword>
<dbReference type="Proteomes" id="UP000003240">
    <property type="component" value="Unassembled WGS sequence"/>
</dbReference>
<dbReference type="SUPFAM" id="SSF46894">
    <property type="entry name" value="C-terminal effector domain of the bipartite response regulators"/>
    <property type="match status" value="1"/>
</dbReference>
<sequence length="230" mass="26187">MAYTALIVDDDVKIAALLKAYFEKDGFIVILSHDGGQAVQIVREKNPDIVILDIMLPGLDGWEVCRRLRRNNDVPIIMLTARDEETDRLIGLEIGADDYVTKPFSPREVVARARAILRRLQRITRKPDVIRIGHMAVHLQEHIVTVKEQPIELTPTEFKILELLATNPGRVFSRLQIVEQVQGFSFEGYDRTIDAHIKNLRRKLEPQPKEPQLIQTVYGVGYKLAGDGME</sequence>
<protein>
    <submittedName>
        <fullName evidence="10">DNA-binding response regulator</fullName>
    </submittedName>
</protein>
<evidence type="ECO:0000256" key="1">
    <source>
        <dbReference type="ARBA" id="ARBA00022553"/>
    </source>
</evidence>
<dbReference type="GO" id="GO:0000976">
    <property type="term" value="F:transcription cis-regulatory region binding"/>
    <property type="evidence" value="ECO:0007669"/>
    <property type="project" value="TreeGrafter"/>
</dbReference>
<dbReference type="CDD" id="cd00383">
    <property type="entry name" value="trans_reg_C"/>
    <property type="match status" value="1"/>
</dbReference>
<dbReference type="AlphaFoldDB" id="F7NK39"/>
<dbReference type="InterPro" id="IPR001789">
    <property type="entry name" value="Sig_transdc_resp-reg_receiver"/>
</dbReference>
<dbReference type="Pfam" id="PF00072">
    <property type="entry name" value="Response_reg"/>
    <property type="match status" value="1"/>
</dbReference>
<reference evidence="10 11" key="1">
    <citation type="journal article" date="2011" name="EMBO J.">
        <title>Structural diversity of bacterial flagellar motors.</title>
        <authorList>
            <person name="Chen S."/>
            <person name="Beeby M."/>
            <person name="Murphy G.E."/>
            <person name="Leadbetter J.R."/>
            <person name="Hendrixson D.R."/>
            <person name="Briegel A."/>
            <person name="Li Z."/>
            <person name="Shi J."/>
            <person name="Tocheva E.I."/>
            <person name="Muller A."/>
            <person name="Dobro M.J."/>
            <person name="Jensen G.J."/>
        </authorList>
    </citation>
    <scope>NUCLEOTIDE SEQUENCE [LARGE SCALE GENOMIC DNA]</scope>
    <source>
        <strain evidence="10 11">DSM 6540</strain>
    </source>
</reference>
<dbReference type="Gene3D" id="6.10.250.690">
    <property type="match status" value="1"/>
</dbReference>
<evidence type="ECO:0000259" key="8">
    <source>
        <dbReference type="PROSITE" id="PS50110"/>
    </source>
</evidence>
<evidence type="ECO:0000256" key="2">
    <source>
        <dbReference type="ARBA" id="ARBA00023012"/>
    </source>
</evidence>
<gene>
    <name evidence="10" type="ORF">ALO_12261</name>
</gene>
<proteinExistence type="predicted"/>
<dbReference type="EMBL" id="AFGF01000107">
    <property type="protein sequence ID" value="EGO63480.1"/>
    <property type="molecule type" value="Genomic_DNA"/>
</dbReference>
<dbReference type="PANTHER" id="PTHR48111:SF4">
    <property type="entry name" value="DNA-BINDING DUAL TRANSCRIPTIONAL REGULATOR OMPR"/>
    <property type="match status" value="1"/>
</dbReference>
<dbReference type="FunFam" id="1.10.10.10:FF:000018">
    <property type="entry name" value="DNA-binding response regulator ResD"/>
    <property type="match status" value="1"/>
</dbReference>